<comment type="caution">
    <text evidence="1">The sequence shown here is derived from an EMBL/GenBank/DDBJ whole genome shotgun (WGS) entry which is preliminary data.</text>
</comment>
<reference evidence="1 2" key="1">
    <citation type="submission" date="2017-03" db="EMBL/GenBank/DDBJ databases">
        <title>Genome analysis of Rhizobial strains effectives or ineffectives for nitrogen fixation isolated from bean seeds.</title>
        <authorList>
            <person name="Peralta H."/>
            <person name="Aguilar-Vera A."/>
            <person name="Mora Y."/>
            <person name="Vargas-Lagunas C."/>
            <person name="Girard L."/>
            <person name="Mora J."/>
        </authorList>
    </citation>
    <scope>NUCLEOTIDE SEQUENCE [LARGE SCALE GENOMIC DNA]</scope>
    <source>
        <strain evidence="1 2">CCGM3</strain>
    </source>
</reference>
<dbReference type="InterPro" id="IPR007263">
    <property type="entry name" value="DCC1-like"/>
</dbReference>
<dbReference type="Pfam" id="PF04134">
    <property type="entry name" value="DCC1-like"/>
    <property type="match status" value="1"/>
</dbReference>
<organism evidence="1 2">
    <name type="scientific">Rhizobium grahamii</name>
    <dbReference type="NCBI Taxonomy" id="1120045"/>
    <lineage>
        <taxon>Bacteria</taxon>
        <taxon>Pseudomonadati</taxon>
        <taxon>Pseudomonadota</taxon>
        <taxon>Alphaproteobacteria</taxon>
        <taxon>Hyphomicrobiales</taxon>
        <taxon>Rhizobiaceae</taxon>
        <taxon>Rhizobium/Agrobacterium group</taxon>
        <taxon>Rhizobium</taxon>
    </lineage>
</organism>
<dbReference type="OrthoDB" id="9785438at2"/>
<proteinExistence type="predicted"/>
<evidence type="ECO:0000313" key="1">
    <source>
        <dbReference type="EMBL" id="RDJ14867.1"/>
    </source>
</evidence>
<dbReference type="PANTHER" id="PTHR33639:SF2">
    <property type="entry name" value="DUF393 DOMAIN-CONTAINING PROTEIN"/>
    <property type="match status" value="1"/>
</dbReference>
<dbReference type="AlphaFoldDB" id="A0A370KUR5"/>
<dbReference type="GO" id="GO:0015035">
    <property type="term" value="F:protein-disulfide reductase activity"/>
    <property type="evidence" value="ECO:0007669"/>
    <property type="project" value="InterPro"/>
</dbReference>
<gene>
    <name evidence="1" type="ORF">B5K06_05010</name>
</gene>
<evidence type="ECO:0000313" key="2">
    <source>
        <dbReference type="Proteomes" id="UP000254939"/>
    </source>
</evidence>
<dbReference type="EMBL" id="NAAC01000005">
    <property type="protein sequence ID" value="RDJ14867.1"/>
    <property type="molecule type" value="Genomic_DNA"/>
</dbReference>
<dbReference type="InterPro" id="IPR052927">
    <property type="entry name" value="DCC_oxidoreductase"/>
</dbReference>
<dbReference type="Proteomes" id="UP000254939">
    <property type="component" value="Unassembled WGS sequence"/>
</dbReference>
<name>A0A370KUR5_9HYPH</name>
<dbReference type="PANTHER" id="PTHR33639">
    <property type="entry name" value="THIOL-DISULFIDE OXIDOREDUCTASE DCC"/>
    <property type="match status" value="1"/>
</dbReference>
<protein>
    <submittedName>
        <fullName evidence="1">DUF393 domain-containing protein</fullName>
    </submittedName>
</protein>
<accession>A0A370KUR5</accession>
<dbReference type="RefSeq" id="WP_114711864.1">
    <property type="nucleotide sequence ID" value="NZ_KZ857258.1"/>
</dbReference>
<sequence>MREAYSYRADAGVPEFADDKPLIVFDGECVFCSAWVQFVLRRDKAERYRFLAAQSPLGEALYRHYGLDGRDYETNILIEDGRAHFKSRGTIRMVEALGFPWSLVGVFRLLPRGLADRLYEFVARNRLRIAGRRATCFVPSPDQRRRFLG</sequence>